<reference evidence="1 2" key="1">
    <citation type="submission" date="2016-05" db="EMBL/GenBank/DDBJ databases">
        <title>First whole genome sequencing of Entamoeba histolytica HM1:IMSS-clone-6.</title>
        <authorList>
            <person name="Mukherjee Avik.K."/>
            <person name="Izumyama S."/>
            <person name="Nakada-Tsukui K."/>
            <person name="Nozaki T."/>
        </authorList>
    </citation>
    <scope>NUCLEOTIDE SEQUENCE [LARGE SCALE GENOMIC DNA]</scope>
    <source>
        <strain evidence="1 2">HM1:IMSS clone 6</strain>
    </source>
</reference>
<dbReference type="EMBL" id="BDEQ01000001">
    <property type="protein sequence ID" value="GAT95653.1"/>
    <property type="molecule type" value="Genomic_DNA"/>
</dbReference>
<evidence type="ECO:0000313" key="1">
    <source>
        <dbReference type="EMBL" id="GAT95653.1"/>
    </source>
</evidence>
<accession>A0A175JQJ6</accession>
<organism evidence="1 2">
    <name type="scientific">Entamoeba histolytica</name>
    <dbReference type="NCBI Taxonomy" id="5759"/>
    <lineage>
        <taxon>Eukaryota</taxon>
        <taxon>Amoebozoa</taxon>
        <taxon>Evosea</taxon>
        <taxon>Archamoebae</taxon>
        <taxon>Mastigamoebida</taxon>
        <taxon>Entamoebidae</taxon>
        <taxon>Entamoeba</taxon>
    </lineage>
</organism>
<protein>
    <submittedName>
        <fullName evidence="1">Single tm domain protein</fullName>
    </submittedName>
</protein>
<comment type="caution">
    <text evidence="1">The sequence shown here is derived from an EMBL/GenBank/DDBJ whole genome shotgun (WGS) entry which is preliminary data.</text>
</comment>
<dbReference type="AlphaFoldDB" id="A0A175JQJ6"/>
<evidence type="ECO:0000313" key="2">
    <source>
        <dbReference type="Proteomes" id="UP000078387"/>
    </source>
</evidence>
<dbReference type="Proteomes" id="UP000078387">
    <property type="component" value="Unassembled WGS sequence"/>
</dbReference>
<gene>
    <name evidence="1" type="ORF">CL6EHI_c00114</name>
</gene>
<name>A0A175JQJ6_ENTHI</name>
<sequence length="70" mass="8360">MNNTLESSIIICWCTTSWIHYLIRISWYNISRWINWYGSSNHRNSWTTCRDSCSIHGSPELVITNNWHIS</sequence>
<proteinExistence type="predicted"/>